<dbReference type="Proteomes" id="UP000242715">
    <property type="component" value="Unassembled WGS sequence"/>
</dbReference>
<accession>A0A2Z6MLD1</accession>
<dbReference type="PANTHER" id="PTHR31008:SF15">
    <property type="entry name" value="GPI-ANCHORED ADHESIN-LIKE PROTEIN"/>
    <property type="match status" value="1"/>
</dbReference>
<evidence type="ECO:0000313" key="2">
    <source>
        <dbReference type="Proteomes" id="UP000242715"/>
    </source>
</evidence>
<dbReference type="EMBL" id="DF973513">
    <property type="protein sequence ID" value="GAU33028.1"/>
    <property type="molecule type" value="Genomic_DNA"/>
</dbReference>
<dbReference type="AlphaFoldDB" id="A0A2Z6MLD1"/>
<name>A0A2Z6MLD1_TRISU</name>
<dbReference type="PANTHER" id="PTHR31008">
    <property type="entry name" value="COP1-INTERACTING PROTEIN-RELATED"/>
    <property type="match status" value="1"/>
</dbReference>
<sequence length="139" mass="15531">MRSDTLIDYAVLQLSPKRSRCELIVSSDGVTEKLASGLVKPYLDHLKAAEEQAALSVQSIRLEIDRHRNAERWFTKGTFERFVQYVGMPEILEMVNTFDTEMSQLEAARKLYSQGTGDQRMDSQGGDGTRVIAAADATT</sequence>
<protein>
    <submittedName>
        <fullName evidence="1">Uncharacterized protein</fullName>
    </submittedName>
</protein>
<gene>
    <name evidence="1" type="ORF">TSUD_358950</name>
</gene>
<organism evidence="1 2">
    <name type="scientific">Trifolium subterraneum</name>
    <name type="common">Subterranean clover</name>
    <dbReference type="NCBI Taxonomy" id="3900"/>
    <lineage>
        <taxon>Eukaryota</taxon>
        <taxon>Viridiplantae</taxon>
        <taxon>Streptophyta</taxon>
        <taxon>Embryophyta</taxon>
        <taxon>Tracheophyta</taxon>
        <taxon>Spermatophyta</taxon>
        <taxon>Magnoliopsida</taxon>
        <taxon>eudicotyledons</taxon>
        <taxon>Gunneridae</taxon>
        <taxon>Pentapetalae</taxon>
        <taxon>rosids</taxon>
        <taxon>fabids</taxon>
        <taxon>Fabales</taxon>
        <taxon>Fabaceae</taxon>
        <taxon>Papilionoideae</taxon>
        <taxon>50 kb inversion clade</taxon>
        <taxon>NPAAA clade</taxon>
        <taxon>Hologalegina</taxon>
        <taxon>IRL clade</taxon>
        <taxon>Trifolieae</taxon>
        <taxon>Trifolium</taxon>
    </lineage>
</organism>
<proteinExistence type="predicted"/>
<dbReference type="OrthoDB" id="2020180at2759"/>
<evidence type="ECO:0000313" key="1">
    <source>
        <dbReference type="EMBL" id="GAU33028.1"/>
    </source>
</evidence>
<reference evidence="2" key="1">
    <citation type="journal article" date="2017" name="Front. Plant Sci.">
        <title>Climate Clever Clovers: New Paradigm to Reduce the Environmental Footprint of Ruminants by Breeding Low Methanogenic Forages Utilizing Haplotype Variation.</title>
        <authorList>
            <person name="Kaur P."/>
            <person name="Appels R."/>
            <person name="Bayer P.E."/>
            <person name="Keeble-Gagnere G."/>
            <person name="Wang J."/>
            <person name="Hirakawa H."/>
            <person name="Shirasawa K."/>
            <person name="Vercoe P."/>
            <person name="Stefanova K."/>
            <person name="Durmic Z."/>
            <person name="Nichols P."/>
            <person name="Revell C."/>
            <person name="Isobe S.N."/>
            <person name="Edwards D."/>
            <person name="Erskine W."/>
        </authorList>
    </citation>
    <scope>NUCLEOTIDE SEQUENCE [LARGE SCALE GENOMIC DNA]</scope>
    <source>
        <strain evidence="2">cv. Daliak</strain>
    </source>
</reference>
<keyword evidence="2" id="KW-1185">Reference proteome</keyword>